<keyword evidence="3 5" id="KW-1133">Transmembrane helix</keyword>
<feature type="domain" description="Major facilitator superfamily (MFS) profile" evidence="6">
    <location>
        <begin position="66"/>
        <end position="511"/>
    </location>
</feature>
<organism evidence="7 8">
    <name type="scientific">Cinara cedri</name>
    <dbReference type="NCBI Taxonomy" id="506608"/>
    <lineage>
        <taxon>Eukaryota</taxon>
        <taxon>Metazoa</taxon>
        <taxon>Ecdysozoa</taxon>
        <taxon>Arthropoda</taxon>
        <taxon>Hexapoda</taxon>
        <taxon>Insecta</taxon>
        <taxon>Pterygota</taxon>
        <taxon>Neoptera</taxon>
        <taxon>Paraneoptera</taxon>
        <taxon>Hemiptera</taxon>
        <taxon>Sternorrhyncha</taxon>
        <taxon>Aphidomorpha</taxon>
        <taxon>Aphidoidea</taxon>
        <taxon>Aphididae</taxon>
        <taxon>Lachninae</taxon>
        <taxon>Cinara</taxon>
    </lineage>
</organism>
<protein>
    <submittedName>
        <fullName evidence="7">Sugar transporter, conserved site,Major facilitator superfamily domain,Major facilitator, sugar</fullName>
    </submittedName>
</protein>
<evidence type="ECO:0000256" key="2">
    <source>
        <dbReference type="ARBA" id="ARBA00022692"/>
    </source>
</evidence>
<evidence type="ECO:0000256" key="3">
    <source>
        <dbReference type="ARBA" id="ARBA00022989"/>
    </source>
</evidence>
<proteinExistence type="predicted"/>
<dbReference type="SUPFAM" id="SSF103473">
    <property type="entry name" value="MFS general substrate transporter"/>
    <property type="match status" value="1"/>
</dbReference>
<dbReference type="Gene3D" id="1.20.1250.20">
    <property type="entry name" value="MFS general substrate transporter like domains"/>
    <property type="match status" value="1"/>
</dbReference>
<dbReference type="PANTHER" id="PTHR48021">
    <property type="match status" value="1"/>
</dbReference>
<dbReference type="InterPro" id="IPR020846">
    <property type="entry name" value="MFS_dom"/>
</dbReference>
<dbReference type="PROSITE" id="PS50850">
    <property type="entry name" value="MFS"/>
    <property type="match status" value="1"/>
</dbReference>
<feature type="transmembrane region" description="Helical" evidence="5">
    <location>
        <begin position="149"/>
        <end position="166"/>
    </location>
</feature>
<dbReference type="PANTHER" id="PTHR48021:SF39">
    <property type="entry name" value="MAJOR FACILITATOR SUPERFAMILY (MFS) PROFILE DOMAIN-CONTAINING PROTEIN"/>
    <property type="match status" value="1"/>
</dbReference>
<sequence>MSQDTREKSEPTSKDFLDNHSTISNICHVPQIETRDSKQQLNNNNNDDITPKYKQKKTFKNALPQILAVSAKNCLLLTYGMTLGLPTIAIPALYHTSITNSTSLKYDDLLQLNKEQISWFSSINLICVPLGCLISGVLTQPFGRKPSMIALTLPFILAWLLFHYAASVTELYLALALCGLCGGLLEAPVLTYVAEITEPHLRGVLAALSSTTIILGVMSQFILGNFIHWRIVALINTVIPVGALIALLFIPESPHWLVGKGRIAEAEKSLCWLRGWVKPDAVQYELSMIRKSIALNDEKIRMKKNKKFYSFYVKRTFLLPYFIITATFFFGNFGGMSTLQVHAVQIFETLGSPINGYTSTLILGIAQLMGGIICLSVIHWTGKRPLVIISTLGSSICFFIVSAYAFIQQYNKELIINVTWIPLVFLNTATFMTHICIRLLPWMLIGEVYPPNIRGTASGASGSSSYIFAFIANKSYFVVLDYINLSGTFLIYAIVCLIGCVILNTMMPETEGVSLEDIQEHFANKSKTFVTQIQRSDKNKAKQMWAAANPALELDHTETHI</sequence>
<dbReference type="Proteomes" id="UP000325440">
    <property type="component" value="Unassembled WGS sequence"/>
</dbReference>
<dbReference type="FunFam" id="1.20.1250.20:FF:000249">
    <property type="entry name" value="facilitated trehalose transporter Tret1"/>
    <property type="match status" value="1"/>
</dbReference>
<evidence type="ECO:0000256" key="4">
    <source>
        <dbReference type="ARBA" id="ARBA00023136"/>
    </source>
</evidence>
<feature type="transmembrane region" description="Helical" evidence="5">
    <location>
        <begin position="354"/>
        <end position="378"/>
    </location>
</feature>
<feature type="transmembrane region" description="Helical" evidence="5">
    <location>
        <begin position="117"/>
        <end position="137"/>
    </location>
</feature>
<dbReference type="InterPro" id="IPR036259">
    <property type="entry name" value="MFS_trans_sf"/>
</dbReference>
<dbReference type="InterPro" id="IPR005829">
    <property type="entry name" value="Sugar_transporter_CS"/>
</dbReference>
<dbReference type="OrthoDB" id="6133115at2759"/>
<keyword evidence="7" id="KW-0813">Transport</keyword>
<keyword evidence="2 5" id="KW-0812">Transmembrane</keyword>
<dbReference type="AlphaFoldDB" id="A0A5E4NKE8"/>
<accession>A0A5E4NKE8</accession>
<dbReference type="PROSITE" id="PS00217">
    <property type="entry name" value="SUGAR_TRANSPORT_2"/>
    <property type="match status" value="1"/>
</dbReference>
<reference evidence="7 8" key="1">
    <citation type="submission" date="2019-08" db="EMBL/GenBank/DDBJ databases">
        <authorList>
            <person name="Alioto T."/>
            <person name="Alioto T."/>
            <person name="Gomez Garrido J."/>
        </authorList>
    </citation>
    <scope>NUCLEOTIDE SEQUENCE [LARGE SCALE GENOMIC DNA]</scope>
</reference>
<evidence type="ECO:0000256" key="1">
    <source>
        <dbReference type="ARBA" id="ARBA00004141"/>
    </source>
</evidence>
<evidence type="ECO:0000256" key="5">
    <source>
        <dbReference type="SAM" id="Phobius"/>
    </source>
</evidence>
<evidence type="ECO:0000259" key="6">
    <source>
        <dbReference type="PROSITE" id="PS50850"/>
    </source>
</evidence>
<gene>
    <name evidence="7" type="ORF">CINCED_3A014456</name>
</gene>
<dbReference type="EMBL" id="CABPRJ010002377">
    <property type="protein sequence ID" value="VVC44193.1"/>
    <property type="molecule type" value="Genomic_DNA"/>
</dbReference>
<feature type="transmembrane region" description="Helical" evidence="5">
    <location>
        <begin position="489"/>
        <end position="507"/>
    </location>
</feature>
<keyword evidence="4 5" id="KW-0472">Membrane</keyword>
<name>A0A5E4NKE8_9HEMI</name>
<dbReference type="InterPro" id="IPR005828">
    <property type="entry name" value="MFS_sugar_transport-like"/>
</dbReference>
<feature type="transmembrane region" description="Helical" evidence="5">
    <location>
        <begin position="229"/>
        <end position="250"/>
    </location>
</feature>
<keyword evidence="8" id="KW-1185">Reference proteome</keyword>
<keyword evidence="7" id="KW-0762">Sugar transport</keyword>
<evidence type="ECO:0000313" key="8">
    <source>
        <dbReference type="Proteomes" id="UP000325440"/>
    </source>
</evidence>
<dbReference type="GO" id="GO:0016020">
    <property type="term" value="C:membrane"/>
    <property type="evidence" value="ECO:0007669"/>
    <property type="project" value="UniProtKB-SubCell"/>
</dbReference>
<dbReference type="GO" id="GO:0022857">
    <property type="term" value="F:transmembrane transporter activity"/>
    <property type="evidence" value="ECO:0007669"/>
    <property type="project" value="InterPro"/>
</dbReference>
<feature type="transmembrane region" description="Helical" evidence="5">
    <location>
        <begin position="172"/>
        <end position="193"/>
    </location>
</feature>
<feature type="transmembrane region" description="Helical" evidence="5">
    <location>
        <begin position="74"/>
        <end position="97"/>
    </location>
</feature>
<feature type="transmembrane region" description="Helical" evidence="5">
    <location>
        <begin position="419"/>
        <end position="445"/>
    </location>
</feature>
<feature type="transmembrane region" description="Helical" evidence="5">
    <location>
        <begin position="311"/>
        <end position="334"/>
    </location>
</feature>
<comment type="subcellular location">
    <subcellularLocation>
        <location evidence="1">Membrane</location>
        <topology evidence="1">Multi-pass membrane protein</topology>
    </subcellularLocation>
</comment>
<evidence type="ECO:0000313" key="7">
    <source>
        <dbReference type="EMBL" id="VVC44193.1"/>
    </source>
</evidence>
<dbReference type="Pfam" id="PF00083">
    <property type="entry name" value="Sugar_tr"/>
    <property type="match status" value="1"/>
</dbReference>
<dbReference type="InterPro" id="IPR050549">
    <property type="entry name" value="MFS_Trehalose_Transporter"/>
</dbReference>
<feature type="transmembrane region" description="Helical" evidence="5">
    <location>
        <begin position="385"/>
        <end position="407"/>
    </location>
</feature>
<feature type="transmembrane region" description="Helical" evidence="5">
    <location>
        <begin position="205"/>
        <end position="223"/>
    </location>
</feature>